<dbReference type="Pfam" id="PF00106">
    <property type="entry name" value="adh_short"/>
    <property type="match status" value="1"/>
</dbReference>
<accession>W3WRL7</accession>
<evidence type="ECO:0000313" key="3">
    <source>
        <dbReference type="Proteomes" id="UP000030651"/>
    </source>
</evidence>
<protein>
    <submittedName>
        <fullName evidence="2">Uncharacterized protein</fullName>
    </submittedName>
</protein>
<dbReference type="GO" id="GO:0016491">
    <property type="term" value="F:oxidoreductase activity"/>
    <property type="evidence" value="ECO:0007669"/>
    <property type="project" value="UniProtKB-KW"/>
</dbReference>
<dbReference type="InterPro" id="IPR036291">
    <property type="entry name" value="NAD(P)-bd_dom_sf"/>
</dbReference>
<organism evidence="2 3">
    <name type="scientific">Pestalotiopsis fici (strain W106-1 / CGMCC3.15140)</name>
    <dbReference type="NCBI Taxonomy" id="1229662"/>
    <lineage>
        <taxon>Eukaryota</taxon>
        <taxon>Fungi</taxon>
        <taxon>Dikarya</taxon>
        <taxon>Ascomycota</taxon>
        <taxon>Pezizomycotina</taxon>
        <taxon>Sordariomycetes</taxon>
        <taxon>Xylariomycetidae</taxon>
        <taxon>Amphisphaeriales</taxon>
        <taxon>Sporocadaceae</taxon>
        <taxon>Pestalotiopsis</taxon>
    </lineage>
</organism>
<dbReference type="PRINTS" id="PR00081">
    <property type="entry name" value="GDHRDH"/>
</dbReference>
<keyword evidence="1" id="KW-0560">Oxidoreductase</keyword>
<dbReference type="OrthoDB" id="542013at2759"/>
<dbReference type="PANTHER" id="PTHR43157:SF35">
    <property type="entry name" value="DEHYDROGENASE_REDUCTASE FAMILY PROTEIN, PUTATIVE-RELATED"/>
    <property type="match status" value="1"/>
</dbReference>
<evidence type="ECO:0000313" key="2">
    <source>
        <dbReference type="EMBL" id="ETS75466.1"/>
    </source>
</evidence>
<dbReference type="EMBL" id="KI912118">
    <property type="protein sequence ID" value="ETS75466.1"/>
    <property type="molecule type" value="Genomic_DNA"/>
</dbReference>
<dbReference type="Proteomes" id="UP000030651">
    <property type="component" value="Unassembled WGS sequence"/>
</dbReference>
<name>W3WRL7_PESFW</name>
<gene>
    <name evidence="2" type="ORF">PFICI_12410</name>
</gene>
<dbReference type="Gene3D" id="3.40.50.720">
    <property type="entry name" value="NAD(P)-binding Rossmann-like Domain"/>
    <property type="match status" value="1"/>
</dbReference>
<dbReference type="eggNOG" id="KOG1208">
    <property type="taxonomic scope" value="Eukaryota"/>
</dbReference>
<evidence type="ECO:0000256" key="1">
    <source>
        <dbReference type="ARBA" id="ARBA00023002"/>
    </source>
</evidence>
<dbReference type="AlphaFoldDB" id="W3WRL7"/>
<keyword evidence="3" id="KW-1185">Reference proteome</keyword>
<proteinExistence type="predicted"/>
<dbReference type="GeneID" id="19277423"/>
<dbReference type="RefSeq" id="XP_007839182.1">
    <property type="nucleotide sequence ID" value="XM_007840991.1"/>
</dbReference>
<sequence length="345" mass="37962">MSAKLESEAAYEATWIRMLQRQFTRPKPLPADTNLEGQTAIVTGSNGGLGLEACRQLLKLGLSRLVLGVRSQAKGEAAANGLRQTFDKADISVWIVDHESYDSIREFVGKCETLPRLDIAILNAAVITTSYTTVPSTGHENILQVNYLSTALLAILLLPILKSKKVPDAVRPPVLNLVGTDLMYQPEFVPRLTGPVLAQYDSAENFRFFPWYSGSKILLMCFVSRLARCVDANDVLINVSNPGLVKNTDLARNGSIMVRTVMGIYQFFLGKSVESGASVYLEAALGQGPDSHGGFVSEWTIRPYPAVWYTTEGKEFTERLWEETMEELNFAGASKIIKDMKGSAD</sequence>
<dbReference type="InterPro" id="IPR002347">
    <property type="entry name" value="SDR_fam"/>
</dbReference>
<dbReference type="STRING" id="1229662.W3WRL7"/>
<reference evidence="3" key="1">
    <citation type="journal article" date="2015" name="BMC Genomics">
        <title>Genomic and transcriptomic analysis of the endophytic fungus Pestalotiopsis fici reveals its lifestyle and high potential for synthesis of natural products.</title>
        <authorList>
            <person name="Wang X."/>
            <person name="Zhang X."/>
            <person name="Liu L."/>
            <person name="Xiang M."/>
            <person name="Wang W."/>
            <person name="Sun X."/>
            <person name="Che Y."/>
            <person name="Guo L."/>
            <person name="Liu G."/>
            <person name="Guo L."/>
            <person name="Wang C."/>
            <person name="Yin W.B."/>
            <person name="Stadler M."/>
            <person name="Zhang X."/>
            <person name="Liu X."/>
        </authorList>
    </citation>
    <scope>NUCLEOTIDE SEQUENCE [LARGE SCALE GENOMIC DNA]</scope>
    <source>
        <strain evidence="3">W106-1 / CGMCC3.15140</strain>
    </source>
</reference>
<dbReference type="InParanoid" id="W3WRL7"/>
<dbReference type="SUPFAM" id="SSF51735">
    <property type="entry name" value="NAD(P)-binding Rossmann-fold domains"/>
    <property type="match status" value="1"/>
</dbReference>
<dbReference type="OMA" id="SEHLWNE"/>
<dbReference type="KEGG" id="pfy:PFICI_12410"/>
<dbReference type="PANTHER" id="PTHR43157">
    <property type="entry name" value="PHOSPHATIDYLINOSITOL-GLYCAN BIOSYNTHESIS CLASS F PROTEIN-RELATED"/>
    <property type="match status" value="1"/>
</dbReference>
<dbReference type="HOGENOM" id="CLU_010194_44_4_1"/>